<dbReference type="InterPro" id="IPR041682">
    <property type="entry name" value="AAA_14"/>
</dbReference>
<reference evidence="2 3" key="1">
    <citation type="submission" date="2018-06" db="EMBL/GenBank/DDBJ databases">
        <title>Extensive metabolic versatility and redundancy in microbially diverse, dynamic hydrothermal sediments.</title>
        <authorList>
            <person name="Dombrowski N."/>
            <person name="Teske A."/>
            <person name="Baker B.J."/>
        </authorList>
    </citation>
    <scope>NUCLEOTIDE SEQUENCE [LARGE SCALE GENOMIC DNA]</scope>
    <source>
        <strain evidence="2">B30_G17</strain>
    </source>
</reference>
<comment type="caution">
    <text evidence="2">The sequence shown here is derived from an EMBL/GenBank/DDBJ whole genome shotgun (WGS) entry which is preliminary data.</text>
</comment>
<dbReference type="PANTHER" id="PTHR33295">
    <property type="entry name" value="ATPASE"/>
    <property type="match status" value="1"/>
</dbReference>
<keyword evidence="2" id="KW-0547">Nucleotide-binding</keyword>
<evidence type="ECO:0000313" key="3">
    <source>
        <dbReference type="Proteomes" id="UP000281962"/>
    </source>
</evidence>
<organism evidence="2 3">
    <name type="scientific">Thermoproteota archaeon</name>
    <dbReference type="NCBI Taxonomy" id="2056631"/>
    <lineage>
        <taxon>Archaea</taxon>
        <taxon>Thermoproteota</taxon>
    </lineage>
</organism>
<dbReference type="Pfam" id="PF13173">
    <property type="entry name" value="AAA_14"/>
    <property type="match status" value="1"/>
</dbReference>
<dbReference type="Gene3D" id="3.40.50.300">
    <property type="entry name" value="P-loop containing nucleotide triphosphate hydrolases"/>
    <property type="match status" value="1"/>
</dbReference>
<evidence type="ECO:0000259" key="1">
    <source>
        <dbReference type="Pfam" id="PF13173"/>
    </source>
</evidence>
<feature type="domain" description="AAA" evidence="1">
    <location>
        <begin position="45"/>
        <end position="151"/>
    </location>
</feature>
<dbReference type="Proteomes" id="UP000281962">
    <property type="component" value="Unassembled WGS sequence"/>
</dbReference>
<keyword evidence="2" id="KW-0067">ATP-binding</keyword>
<dbReference type="GO" id="GO:0005524">
    <property type="term" value="F:ATP binding"/>
    <property type="evidence" value="ECO:0007669"/>
    <property type="project" value="UniProtKB-KW"/>
</dbReference>
<sequence length="154" mass="18035">MRINDLIRLNPWWNDPSEIENDSKVIEALSKSPAKTYSYTSLNNTILLGPRQVGKTTYLKLMIHHLIKHKVDPRCILYFSCELLERKSDIIDLINTYNNLFSNIPGFKYILLDEITFVNNWEAAVKYLLDTWINKNNLLYVTGSSSIWLFKGYE</sequence>
<evidence type="ECO:0000313" key="2">
    <source>
        <dbReference type="EMBL" id="RLE49410.1"/>
    </source>
</evidence>
<protein>
    <submittedName>
        <fullName evidence="2">ATP-binding protein</fullName>
    </submittedName>
</protein>
<dbReference type="InterPro" id="IPR027417">
    <property type="entry name" value="P-loop_NTPase"/>
</dbReference>
<dbReference type="AlphaFoldDB" id="A0A497ERR8"/>
<feature type="non-terminal residue" evidence="2">
    <location>
        <position position="154"/>
    </location>
</feature>
<accession>A0A497ERR8</accession>
<gene>
    <name evidence="2" type="ORF">DRJ21_02410</name>
</gene>
<proteinExistence type="predicted"/>
<dbReference type="SUPFAM" id="SSF52540">
    <property type="entry name" value="P-loop containing nucleoside triphosphate hydrolases"/>
    <property type="match status" value="1"/>
</dbReference>
<dbReference type="EMBL" id="QMQY01000103">
    <property type="protein sequence ID" value="RLE49410.1"/>
    <property type="molecule type" value="Genomic_DNA"/>
</dbReference>
<dbReference type="PANTHER" id="PTHR33295:SF18">
    <property type="entry name" value="AAA+ ATPASE DOMAIN-CONTAINING PROTEIN"/>
    <property type="match status" value="1"/>
</dbReference>
<name>A0A497ERR8_9CREN</name>